<dbReference type="PROSITE" id="PS50146">
    <property type="entry name" value="DAGK"/>
    <property type="match status" value="1"/>
</dbReference>
<evidence type="ECO:0000259" key="2">
    <source>
        <dbReference type="PROSITE" id="PS50146"/>
    </source>
</evidence>
<dbReference type="PANTHER" id="PTHR12358:SF31">
    <property type="entry name" value="ACYLGLYCEROL KINASE, MITOCHONDRIAL"/>
    <property type="match status" value="1"/>
</dbReference>
<dbReference type="Proteomes" id="UP000660262">
    <property type="component" value="Unassembled WGS sequence"/>
</dbReference>
<feature type="region of interest" description="Disordered" evidence="1">
    <location>
        <begin position="433"/>
        <end position="469"/>
    </location>
</feature>
<gene>
    <name evidence="3" type="ORF">PPROV_001076600</name>
</gene>
<evidence type="ECO:0000313" key="3">
    <source>
        <dbReference type="EMBL" id="GHP12039.1"/>
    </source>
</evidence>
<dbReference type="PANTHER" id="PTHR12358">
    <property type="entry name" value="SPHINGOSINE KINASE"/>
    <property type="match status" value="1"/>
</dbReference>
<evidence type="ECO:0000256" key="1">
    <source>
        <dbReference type="SAM" id="MobiDB-lite"/>
    </source>
</evidence>
<dbReference type="GO" id="GO:0005737">
    <property type="term" value="C:cytoplasm"/>
    <property type="evidence" value="ECO:0007669"/>
    <property type="project" value="TreeGrafter"/>
</dbReference>
<dbReference type="GO" id="GO:0016020">
    <property type="term" value="C:membrane"/>
    <property type="evidence" value="ECO:0007669"/>
    <property type="project" value="TreeGrafter"/>
</dbReference>
<proteinExistence type="predicted"/>
<name>A0A830I4T5_9CHLO</name>
<reference evidence="3" key="1">
    <citation type="submission" date="2020-10" db="EMBL/GenBank/DDBJ databases">
        <title>Unveiling of a novel bifunctional photoreceptor, Dualchrome1, isolated from a cosmopolitan green alga.</title>
        <authorList>
            <person name="Suzuki S."/>
            <person name="Kawachi M."/>
        </authorList>
    </citation>
    <scope>NUCLEOTIDE SEQUENCE</scope>
    <source>
        <strain evidence="3">NIES 2893</strain>
    </source>
</reference>
<evidence type="ECO:0000313" key="4">
    <source>
        <dbReference type="Proteomes" id="UP000660262"/>
    </source>
</evidence>
<dbReference type="InterPro" id="IPR050187">
    <property type="entry name" value="Lipid_Phosphate_FormReg"/>
</dbReference>
<dbReference type="Gene3D" id="2.60.200.40">
    <property type="match status" value="1"/>
</dbReference>
<dbReference type="Pfam" id="PF00781">
    <property type="entry name" value="DAGK_cat"/>
    <property type="match status" value="1"/>
</dbReference>
<feature type="compositionally biased region" description="Polar residues" evidence="1">
    <location>
        <begin position="14"/>
        <end position="28"/>
    </location>
</feature>
<keyword evidence="4" id="KW-1185">Reference proteome</keyword>
<protein>
    <recommendedName>
        <fullName evidence="2">DAGKc domain-containing protein</fullName>
    </recommendedName>
</protein>
<sequence>MSAQDHLLAEDTSSETSDVPRQETNCGAATSGAPSRLRPQEMNSPVAIHVEEPSTHGSPTHVNGADDRTLMIKCALLPSETVKSARRNKKVNGALTSTSNGVVWEPDDVDHEKAACSSWCWCCCCCRPTSSSTSAVRIPPSNVLGATSLTFVSFEQICAHTRALRDSTRLPEALKNREKSQSGGALSAVYVWCAEQVPKSPNKFQLSIKGPFVVDASTPADAAQLADETTRAIRRMHTSQRSRFLVLINPFAGKSVAAISHDAVLAPILKYAAGATVYDIRQTTAPGDAEIYARQLNAGAFDACLCVGGDGTVHEALQGLCARSDWRSAVSRLPLLHVPSGSGNAFATSSGIMDIVGAARAALHGPVVPLDVLAVLQPRHEIKRFGMLGLAYGLVANADIGTEHLRHWGDARFTYGALGQLLGRQTHAARISYMPASSSSSSSTSLSDDFGPESQPTSSPPSLAEPRRWNDGIATPLLDEAFTVDSFTALGRDRPPPSGWFDVQMPPSDCKPTADATGNYQLCVAISMAYLSQTDLAAPSALLGDGCLHLVYTGLAGPCEGVCVMLDFGEGKHIERHPNSVATTRCHALYLEPVADDLDEYGDAKTKTWLTLDGEVLRASPTLVEVKPALCRAIVAPEAPDAAVAAHRRGTL</sequence>
<dbReference type="AlphaFoldDB" id="A0A830I4T5"/>
<dbReference type="EMBL" id="BNJQ01000038">
    <property type="protein sequence ID" value="GHP12039.1"/>
    <property type="molecule type" value="Genomic_DNA"/>
</dbReference>
<dbReference type="GO" id="GO:0046512">
    <property type="term" value="P:sphingosine biosynthetic process"/>
    <property type="evidence" value="ECO:0007669"/>
    <property type="project" value="TreeGrafter"/>
</dbReference>
<dbReference type="SMART" id="SM00046">
    <property type="entry name" value="DAGKc"/>
    <property type="match status" value="1"/>
</dbReference>
<dbReference type="InterPro" id="IPR001206">
    <property type="entry name" value="Diacylglycerol_kinase_cat_dom"/>
</dbReference>
<dbReference type="OrthoDB" id="3853857at2759"/>
<feature type="region of interest" description="Disordered" evidence="1">
    <location>
        <begin position="1"/>
        <end position="39"/>
    </location>
</feature>
<feature type="compositionally biased region" description="Low complexity" evidence="1">
    <location>
        <begin position="437"/>
        <end position="447"/>
    </location>
</feature>
<organism evidence="3 4">
    <name type="scientific">Pycnococcus provasolii</name>
    <dbReference type="NCBI Taxonomy" id="41880"/>
    <lineage>
        <taxon>Eukaryota</taxon>
        <taxon>Viridiplantae</taxon>
        <taxon>Chlorophyta</taxon>
        <taxon>Pseudoscourfieldiophyceae</taxon>
        <taxon>Pseudoscourfieldiales</taxon>
        <taxon>Pycnococcaceae</taxon>
        <taxon>Pycnococcus</taxon>
    </lineage>
</organism>
<feature type="domain" description="DAGKc" evidence="2">
    <location>
        <begin position="239"/>
        <end position="380"/>
    </location>
</feature>
<dbReference type="SUPFAM" id="SSF111331">
    <property type="entry name" value="NAD kinase/diacylglycerol kinase-like"/>
    <property type="match status" value="1"/>
</dbReference>
<comment type="caution">
    <text evidence="3">The sequence shown here is derived from an EMBL/GenBank/DDBJ whole genome shotgun (WGS) entry which is preliminary data.</text>
</comment>
<dbReference type="InterPro" id="IPR016064">
    <property type="entry name" value="NAD/diacylglycerol_kinase_sf"/>
</dbReference>
<dbReference type="Gene3D" id="3.40.50.10330">
    <property type="entry name" value="Probable inorganic polyphosphate/atp-NAD kinase, domain 1"/>
    <property type="match status" value="1"/>
</dbReference>
<dbReference type="InterPro" id="IPR017438">
    <property type="entry name" value="ATP-NAD_kinase_N"/>
</dbReference>
<dbReference type="GO" id="GO:0016773">
    <property type="term" value="F:phosphotransferase activity, alcohol group as acceptor"/>
    <property type="evidence" value="ECO:0007669"/>
    <property type="project" value="UniProtKB-ARBA"/>
</dbReference>
<accession>A0A830I4T5</accession>
<dbReference type="GO" id="GO:0001727">
    <property type="term" value="F:lipid kinase activity"/>
    <property type="evidence" value="ECO:0007669"/>
    <property type="project" value="TreeGrafter"/>
</dbReference>